<feature type="transmembrane region" description="Helical" evidence="1">
    <location>
        <begin position="28"/>
        <end position="49"/>
    </location>
</feature>
<dbReference type="InterPro" id="IPR045770">
    <property type="entry name" value="DUF6223"/>
</dbReference>
<sequence length="126" mass="12740">MSVHHMVATHILAQPTNVSAYTMTAGRLWSLVAALSGLTGVIIGARTLARSKKRTTTGRRGPITSLATGTAATTIGALVIAAAEGGPGTGYGIVGGYVAVAVGLTALLLGGLSLTRPRHTTHPDRK</sequence>
<evidence type="ECO:0000256" key="1">
    <source>
        <dbReference type="SAM" id="Phobius"/>
    </source>
</evidence>
<feature type="transmembrane region" description="Helical" evidence="1">
    <location>
        <begin position="61"/>
        <end position="83"/>
    </location>
</feature>
<accession>A0ABS4TQL6</accession>
<feature type="transmembrane region" description="Helical" evidence="1">
    <location>
        <begin position="89"/>
        <end position="109"/>
    </location>
</feature>
<keyword evidence="1" id="KW-0472">Membrane</keyword>
<evidence type="ECO:0000313" key="2">
    <source>
        <dbReference type="EMBL" id="MBP2326695.1"/>
    </source>
</evidence>
<dbReference type="Pfam" id="PF19733">
    <property type="entry name" value="DUF6223"/>
    <property type="match status" value="1"/>
</dbReference>
<keyword evidence="1" id="KW-0812">Transmembrane</keyword>
<reference evidence="2 3" key="1">
    <citation type="submission" date="2021-03" db="EMBL/GenBank/DDBJ databases">
        <title>Sequencing the genomes of 1000 actinobacteria strains.</title>
        <authorList>
            <person name="Klenk H.-P."/>
        </authorList>
    </citation>
    <scope>NUCLEOTIDE SEQUENCE [LARGE SCALE GENOMIC DNA]</scope>
    <source>
        <strain evidence="2 3">DSM 46670</strain>
    </source>
</reference>
<gene>
    <name evidence="2" type="ORF">JOF56_007080</name>
</gene>
<dbReference type="EMBL" id="JAGINW010000001">
    <property type="protein sequence ID" value="MBP2326695.1"/>
    <property type="molecule type" value="Genomic_DNA"/>
</dbReference>
<name>A0ABS4TQL6_9PSEU</name>
<organism evidence="2 3">
    <name type="scientific">Kibdelosporangium banguiense</name>
    <dbReference type="NCBI Taxonomy" id="1365924"/>
    <lineage>
        <taxon>Bacteria</taxon>
        <taxon>Bacillati</taxon>
        <taxon>Actinomycetota</taxon>
        <taxon>Actinomycetes</taxon>
        <taxon>Pseudonocardiales</taxon>
        <taxon>Pseudonocardiaceae</taxon>
        <taxon>Kibdelosporangium</taxon>
    </lineage>
</organism>
<protein>
    <submittedName>
        <fullName evidence="2">FtsH-binding integral membrane protein</fullName>
    </submittedName>
</protein>
<proteinExistence type="predicted"/>
<evidence type="ECO:0000313" key="3">
    <source>
        <dbReference type="Proteomes" id="UP001519332"/>
    </source>
</evidence>
<keyword evidence="3" id="KW-1185">Reference proteome</keyword>
<comment type="caution">
    <text evidence="2">The sequence shown here is derived from an EMBL/GenBank/DDBJ whole genome shotgun (WGS) entry which is preliminary data.</text>
</comment>
<keyword evidence="1" id="KW-1133">Transmembrane helix</keyword>
<dbReference type="Proteomes" id="UP001519332">
    <property type="component" value="Unassembled WGS sequence"/>
</dbReference>